<organism evidence="7 8">
    <name type="scientific">Reticulomyxa filosa</name>
    <dbReference type="NCBI Taxonomy" id="46433"/>
    <lineage>
        <taxon>Eukaryota</taxon>
        <taxon>Sar</taxon>
        <taxon>Rhizaria</taxon>
        <taxon>Retaria</taxon>
        <taxon>Foraminifera</taxon>
        <taxon>Monothalamids</taxon>
        <taxon>Reticulomyxidae</taxon>
        <taxon>Reticulomyxa</taxon>
    </lineage>
</organism>
<comment type="caution">
    <text evidence="7">The sequence shown here is derived from an EMBL/GenBank/DDBJ whole genome shotgun (WGS) entry which is preliminary data.</text>
</comment>
<dbReference type="PANTHER" id="PTHR13848">
    <property type="entry name" value="PROTEIN YIPPEE-LIKE CG15309-RELATED"/>
    <property type="match status" value="1"/>
</dbReference>
<dbReference type="AlphaFoldDB" id="X6MJ41"/>
<evidence type="ECO:0000256" key="4">
    <source>
        <dbReference type="SAM" id="Coils"/>
    </source>
</evidence>
<dbReference type="Pfam" id="PF03226">
    <property type="entry name" value="Yippee-Mis18"/>
    <property type="match status" value="1"/>
</dbReference>
<dbReference type="GO" id="GO:0046872">
    <property type="term" value="F:metal ion binding"/>
    <property type="evidence" value="ECO:0007669"/>
    <property type="project" value="UniProtKB-KW"/>
</dbReference>
<accession>X6MJ41</accession>
<dbReference type="EMBL" id="ASPP01020253">
    <property type="protein sequence ID" value="ETO14033.1"/>
    <property type="molecule type" value="Genomic_DNA"/>
</dbReference>
<dbReference type="InterPro" id="IPR034751">
    <property type="entry name" value="Yippee"/>
</dbReference>
<comment type="similarity">
    <text evidence="1">Belongs to the yippee family.</text>
</comment>
<evidence type="ECO:0000256" key="2">
    <source>
        <dbReference type="ARBA" id="ARBA00022723"/>
    </source>
</evidence>
<keyword evidence="8" id="KW-1185">Reference proteome</keyword>
<dbReference type="SUPFAM" id="SSF58113">
    <property type="entry name" value="Apolipoprotein A-I"/>
    <property type="match status" value="1"/>
</dbReference>
<protein>
    <submittedName>
        <fullName evidence="7">Fad NAD binding oxidoreductase</fullName>
    </submittedName>
</protein>
<feature type="coiled-coil region" evidence="4">
    <location>
        <begin position="62"/>
        <end position="154"/>
    </location>
</feature>
<evidence type="ECO:0000313" key="7">
    <source>
        <dbReference type="EMBL" id="ETO14033.1"/>
    </source>
</evidence>
<evidence type="ECO:0000313" key="8">
    <source>
        <dbReference type="Proteomes" id="UP000023152"/>
    </source>
</evidence>
<feature type="region of interest" description="Disordered" evidence="5">
    <location>
        <begin position="218"/>
        <end position="240"/>
    </location>
</feature>
<reference evidence="7 8" key="1">
    <citation type="journal article" date="2013" name="Curr. Biol.">
        <title>The Genome of the Foraminiferan Reticulomyxa filosa.</title>
        <authorList>
            <person name="Glockner G."/>
            <person name="Hulsmann N."/>
            <person name="Schleicher M."/>
            <person name="Noegel A.A."/>
            <person name="Eichinger L."/>
            <person name="Gallinger C."/>
            <person name="Pawlowski J."/>
            <person name="Sierra R."/>
            <person name="Euteneuer U."/>
            <person name="Pillet L."/>
            <person name="Moustafa A."/>
            <person name="Platzer M."/>
            <person name="Groth M."/>
            <person name="Szafranski K."/>
            <person name="Schliwa M."/>
        </authorList>
    </citation>
    <scope>NUCLEOTIDE SEQUENCE [LARGE SCALE GENOMIC DNA]</scope>
</reference>
<evidence type="ECO:0000256" key="5">
    <source>
        <dbReference type="SAM" id="MobiDB-lite"/>
    </source>
</evidence>
<evidence type="ECO:0000259" key="6">
    <source>
        <dbReference type="PROSITE" id="PS51792"/>
    </source>
</evidence>
<keyword evidence="2" id="KW-0479">Metal-binding</keyword>
<dbReference type="OrthoDB" id="6407410at2759"/>
<sequence length="357" mass="39746">MYVLGDRSSFFFESKKNLFFVWNGARHNKYRFFPLPVKKKNSKIFEKQEEMDDDFQFVDLDSNDSVKELEQLRKEVQKLKGQCLSEQRSDVMKKLQKEWEECRQSMSSMVSELKQMEEDKKKLQQGMRALEAKHVETQSQLVSLREEVKTLKNAEKKWTSYTTAVSPSSSSSSTAATATATTAATTAVSITTTAATAITAAITTSLSTAAAALTKMKDDGIDDSDGGEDNKTKGTTKSKSNWKELDSSQCYACKECGTHIGLDSDVLNRSYQVGQGAFSEKTRGYLFSNAVNLIFGPTKTENFTSGSYDISNVTCAKCGLSMGWKYLTASNDNNNTKVGKFCLARYNLTSPQERNAK</sequence>
<keyword evidence="3" id="KW-0862">Zinc</keyword>
<feature type="domain" description="Yippee" evidence="6">
    <location>
        <begin position="249"/>
        <end position="352"/>
    </location>
</feature>
<dbReference type="InterPro" id="IPR004910">
    <property type="entry name" value="Yippee/Mis18/Cereblon"/>
</dbReference>
<evidence type="ECO:0000256" key="3">
    <source>
        <dbReference type="ARBA" id="ARBA00022833"/>
    </source>
</evidence>
<dbReference type="Proteomes" id="UP000023152">
    <property type="component" value="Unassembled WGS sequence"/>
</dbReference>
<dbReference type="PROSITE" id="PS51792">
    <property type="entry name" value="YIPPEE"/>
    <property type="match status" value="1"/>
</dbReference>
<keyword evidence="4" id="KW-0175">Coiled coil</keyword>
<gene>
    <name evidence="7" type="ORF">RFI_23336</name>
</gene>
<name>X6MJ41_RETFI</name>
<dbReference type="InterPro" id="IPR039058">
    <property type="entry name" value="Yippee_fam"/>
</dbReference>
<proteinExistence type="inferred from homology"/>
<evidence type="ECO:0000256" key="1">
    <source>
        <dbReference type="ARBA" id="ARBA00005613"/>
    </source>
</evidence>